<dbReference type="Pfam" id="PF20628">
    <property type="entry name" value="Dyp_perox_C"/>
    <property type="match status" value="1"/>
</dbReference>
<keyword evidence="2 9" id="KW-0575">Peroxidase</keyword>
<dbReference type="NCBIfam" id="TIGR01413">
    <property type="entry name" value="Dyp_perox_fam"/>
    <property type="match status" value="1"/>
</dbReference>
<evidence type="ECO:0000256" key="6">
    <source>
        <dbReference type="ARBA" id="ARBA00025737"/>
    </source>
</evidence>
<evidence type="ECO:0000256" key="1">
    <source>
        <dbReference type="ARBA" id="ARBA00001970"/>
    </source>
</evidence>
<reference evidence="10" key="1">
    <citation type="submission" date="2015-09" db="EMBL/GenBank/DDBJ databases">
        <authorList>
            <person name="Graham D.E."/>
            <person name="Mahan K.M."/>
            <person name="Klingeman D.M."/>
            <person name="Fida T."/>
            <person name="Giannone R.J."/>
            <person name="Hettich R.L."/>
            <person name="Parry R.J."/>
            <person name="Spain J.C."/>
        </authorList>
    </citation>
    <scope>NUCLEOTIDE SEQUENCE [LARGE SCALE GENOMIC DNA]</scope>
    <source>
        <strain evidence="10">JCM 4701</strain>
    </source>
</reference>
<keyword evidence="5" id="KW-0408">Iron</keyword>
<dbReference type="GO" id="GO:0004601">
    <property type="term" value="F:peroxidase activity"/>
    <property type="evidence" value="ECO:0007669"/>
    <property type="project" value="UniProtKB-KW"/>
</dbReference>
<dbReference type="GO" id="GO:0020037">
    <property type="term" value="F:heme binding"/>
    <property type="evidence" value="ECO:0007669"/>
    <property type="project" value="InterPro"/>
</dbReference>
<dbReference type="SUPFAM" id="SSF54909">
    <property type="entry name" value="Dimeric alpha+beta barrel"/>
    <property type="match status" value="1"/>
</dbReference>
<comment type="cofactor">
    <cofactor evidence="1">
        <name>heme b</name>
        <dbReference type="ChEBI" id="CHEBI:60344"/>
    </cofactor>
</comment>
<dbReference type="GO" id="GO:0046872">
    <property type="term" value="F:metal ion binding"/>
    <property type="evidence" value="ECO:0007669"/>
    <property type="project" value="UniProtKB-KW"/>
</dbReference>
<keyword evidence="3" id="KW-0479">Metal-binding</keyword>
<evidence type="ECO:0000256" key="4">
    <source>
        <dbReference type="ARBA" id="ARBA00023002"/>
    </source>
</evidence>
<sequence>MVTPQPVVVPPSKAAVFLVATVTPGGEAVAREALEELTGLTRSVAFRAPEEELTCVVGIGAAAWPRLFDGPPPRDLHPFRPLDGPRHRAPATPGDLLFHVRARRTDLCFELSRLIVERLGAAATVVDEVHGFRYFEERDLLGFVDGSESPRGAAAAEAVFVGDEDAEFRGGSYVIVQKYLHDLAAWQSLTVEQQERAIGRTKSTNVEMPDDIKPADSHVALNTIVDDDGAERKIVRENMPFGTIGRGEFGTYFIGYARTPEVTERMLANMFLGDPPGNTDRILDFSTAVTGSLFFVPSADLLDSPPAPSTGAACSAAVPRGGSLGIGSMKGAPAP</sequence>
<dbReference type="AlphaFoldDB" id="A0A2N8P9I0"/>
<dbReference type="RefSeq" id="WP_102925295.1">
    <property type="nucleotide sequence ID" value="NZ_LJSN01000003.1"/>
</dbReference>
<dbReference type="Pfam" id="PF04261">
    <property type="entry name" value="Dyp_perox_N"/>
    <property type="match status" value="1"/>
</dbReference>
<protein>
    <submittedName>
        <fullName evidence="9">Peroxidase</fullName>
    </submittedName>
</protein>
<dbReference type="Proteomes" id="UP000236047">
    <property type="component" value="Unassembled WGS sequence"/>
</dbReference>
<gene>
    <name evidence="9" type="ORF">AOB60_25875</name>
</gene>
<evidence type="ECO:0000256" key="5">
    <source>
        <dbReference type="ARBA" id="ARBA00023004"/>
    </source>
</evidence>
<evidence type="ECO:0000256" key="3">
    <source>
        <dbReference type="ARBA" id="ARBA00022723"/>
    </source>
</evidence>
<dbReference type="InterPro" id="IPR048328">
    <property type="entry name" value="Dyp_perox_C"/>
</dbReference>
<feature type="domain" description="Dyp-type peroxidase C-terminal" evidence="8">
    <location>
        <begin position="136"/>
        <end position="300"/>
    </location>
</feature>
<proteinExistence type="inferred from homology"/>
<accession>A0A2N8P9I0</accession>
<dbReference type="InterPro" id="IPR011008">
    <property type="entry name" value="Dimeric_a/b-barrel"/>
</dbReference>
<dbReference type="PANTHER" id="PTHR30521">
    <property type="entry name" value="DEFERROCHELATASE/PEROXIDASE"/>
    <property type="match status" value="1"/>
</dbReference>
<dbReference type="GO" id="GO:0005829">
    <property type="term" value="C:cytosol"/>
    <property type="evidence" value="ECO:0007669"/>
    <property type="project" value="TreeGrafter"/>
</dbReference>
<evidence type="ECO:0000313" key="10">
    <source>
        <dbReference type="Proteomes" id="UP000236047"/>
    </source>
</evidence>
<feature type="domain" description="Dyp-type peroxidase N-terminal" evidence="7">
    <location>
        <begin position="5"/>
        <end position="133"/>
    </location>
</feature>
<dbReference type="PANTHER" id="PTHR30521:SF0">
    <property type="entry name" value="DYP-TYPE PEROXIDASE FAMILY PROTEIN"/>
    <property type="match status" value="1"/>
</dbReference>
<evidence type="ECO:0000259" key="8">
    <source>
        <dbReference type="Pfam" id="PF20628"/>
    </source>
</evidence>
<name>A0A2N8P9I0_STRNR</name>
<dbReference type="InterPro" id="IPR048327">
    <property type="entry name" value="Dyp_perox_N"/>
</dbReference>
<evidence type="ECO:0000259" key="7">
    <source>
        <dbReference type="Pfam" id="PF04261"/>
    </source>
</evidence>
<dbReference type="InterPro" id="IPR006314">
    <property type="entry name" value="Dyp_peroxidase"/>
</dbReference>
<evidence type="ECO:0000256" key="2">
    <source>
        <dbReference type="ARBA" id="ARBA00022559"/>
    </source>
</evidence>
<dbReference type="EMBL" id="LJSN01000003">
    <property type="protein sequence ID" value="PNE37688.1"/>
    <property type="molecule type" value="Genomic_DNA"/>
</dbReference>
<comment type="similarity">
    <text evidence="6">Belongs to the DyP-type peroxidase family.</text>
</comment>
<organism evidence="9 10">
    <name type="scientific">Streptomyces noursei</name>
    <name type="common">Streptomyces albulus</name>
    <dbReference type="NCBI Taxonomy" id="1971"/>
    <lineage>
        <taxon>Bacteria</taxon>
        <taxon>Bacillati</taxon>
        <taxon>Actinomycetota</taxon>
        <taxon>Actinomycetes</taxon>
        <taxon>Kitasatosporales</taxon>
        <taxon>Streptomycetaceae</taxon>
        <taxon>Streptomyces</taxon>
    </lineage>
</organism>
<dbReference type="PROSITE" id="PS51404">
    <property type="entry name" value="DYP_PEROXIDASE"/>
    <property type="match status" value="1"/>
</dbReference>
<evidence type="ECO:0000313" key="9">
    <source>
        <dbReference type="EMBL" id="PNE37688.1"/>
    </source>
</evidence>
<keyword evidence="10" id="KW-1185">Reference proteome</keyword>
<keyword evidence="4" id="KW-0560">Oxidoreductase</keyword>
<comment type="caution">
    <text evidence="9">The sequence shown here is derived from an EMBL/GenBank/DDBJ whole genome shotgun (WGS) entry which is preliminary data.</text>
</comment>